<dbReference type="EMBL" id="MPUH01000282">
    <property type="protein sequence ID" value="OMJ84033.1"/>
    <property type="molecule type" value="Genomic_DNA"/>
</dbReference>
<feature type="domain" description="EF-hand" evidence="2">
    <location>
        <begin position="58"/>
        <end position="93"/>
    </location>
</feature>
<evidence type="ECO:0000313" key="4">
    <source>
        <dbReference type="Proteomes" id="UP000187209"/>
    </source>
</evidence>
<organism evidence="3 4">
    <name type="scientific">Stentor coeruleus</name>
    <dbReference type="NCBI Taxonomy" id="5963"/>
    <lineage>
        <taxon>Eukaryota</taxon>
        <taxon>Sar</taxon>
        <taxon>Alveolata</taxon>
        <taxon>Ciliophora</taxon>
        <taxon>Postciliodesmatophora</taxon>
        <taxon>Heterotrichea</taxon>
        <taxon>Heterotrichida</taxon>
        <taxon>Stentoridae</taxon>
        <taxon>Stentor</taxon>
    </lineage>
</organism>
<dbReference type="Pfam" id="PF13499">
    <property type="entry name" value="EF-hand_7"/>
    <property type="match status" value="1"/>
</dbReference>
<evidence type="ECO:0000313" key="3">
    <source>
        <dbReference type="EMBL" id="OMJ84033.1"/>
    </source>
</evidence>
<dbReference type="Gene3D" id="1.10.238.10">
    <property type="entry name" value="EF-hand"/>
    <property type="match status" value="1"/>
</dbReference>
<dbReference type="CDD" id="cd00051">
    <property type="entry name" value="EFh"/>
    <property type="match status" value="1"/>
</dbReference>
<feature type="domain" description="EF-hand" evidence="2">
    <location>
        <begin position="17"/>
        <end position="52"/>
    </location>
</feature>
<sequence length="96" mass="10716">MSAPHQDIQKILDDEDLLAQVSEKMFNAVDADHSGSIEKKELKTAMRTIARQVGIDLPTDEQVNEALIQLDIDGSGNIDLIEFKELIRQLLEALKS</sequence>
<keyword evidence="1" id="KW-0106">Calcium</keyword>
<dbReference type="SUPFAM" id="SSF47473">
    <property type="entry name" value="EF-hand"/>
    <property type="match status" value="1"/>
</dbReference>
<dbReference type="GO" id="GO:0005509">
    <property type="term" value="F:calcium ion binding"/>
    <property type="evidence" value="ECO:0007669"/>
    <property type="project" value="InterPro"/>
</dbReference>
<dbReference type="PROSITE" id="PS50222">
    <property type="entry name" value="EF_HAND_2"/>
    <property type="match status" value="2"/>
</dbReference>
<evidence type="ECO:0000259" key="2">
    <source>
        <dbReference type="PROSITE" id="PS50222"/>
    </source>
</evidence>
<reference evidence="3 4" key="1">
    <citation type="submission" date="2016-11" db="EMBL/GenBank/DDBJ databases">
        <title>The macronuclear genome of Stentor coeruleus: a giant cell with tiny introns.</title>
        <authorList>
            <person name="Slabodnick M."/>
            <person name="Ruby J.G."/>
            <person name="Reiff S.B."/>
            <person name="Swart E.C."/>
            <person name="Gosai S."/>
            <person name="Prabakaran S."/>
            <person name="Witkowska E."/>
            <person name="Larue G.E."/>
            <person name="Fisher S."/>
            <person name="Freeman R.M."/>
            <person name="Gunawardena J."/>
            <person name="Chu W."/>
            <person name="Stover N.A."/>
            <person name="Gregory B.D."/>
            <person name="Nowacki M."/>
            <person name="Derisi J."/>
            <person name="Roy S.W."/>
            <person name="Marshall W.F."/>
            <person name="Sood P."/>
        </authorList>
    </citation>
    <scope>NUCLEOTIDE SEQUENCE [LARGE SCALE GENOMIC DNA]</scope>
    <source>
        <strain evidence="3">WM001</strain>
    </source>
</reference>
<protein>
    <recommendedName>
        <fullName evidence="2">EF-hand domain-containing protein</fullName>
    </recommendedName>
</protein>
<name>A0A1R2C4T5_9CILI</name>
<dbReference type="PROSITE" id="PS00018">
    <property type="entry name" value="EF_HAND_1"/>
    <property type="match status" value="2"/>
</dbReference>
<dbReference type="SMART" id="SM00054">
    <property type="entry name" value="EFh"/>
    <property type="match status" value="2"/>
</dbReference>
<comment type="caution">
    <text evidence="3">The sequence shown here is derived from an EMBL/GenBank/DDBJ whole genome shotgun (WGS) entry which is preliminary data.</text>
</comment>
<dbReference type="InterPro" id="IPR011992">
    <property type="entry name" value="EF-hand-dom_pair"/>
</dbReference>
<dbReference type="Proteomes" id="UP000187209">
    <property type="component" value="Unassembled WGS sequence"/>
</dbReference>
<keyword evidence="4" id="KW-1185">Reference proteome</keyword>
<dbReference type="InterPro" id="IPR002048">
    <property type="entry name" value="EF_hand_dom"/>
</dbReference>
<dbReference type="InterPro" id="IPR018247">
    <property type="entry name" value="EF_Hand_1_Ca_BS"/>
</dbReference>
<proteinExistence type="predicted"/>
<accession>A0A1R2C4T5</accession>
<evidence type="ECO:0000256" key="1">
    <source>
        <dbReference type="ARBA" id="ARBA00022837"/>
    </source>
</evidence>
<dbReference type="AlphaFoldDB" id="A0A1R2C4T5"/>
<dbReference type="OrthoDB" id="309137at2759"/>
<gene>
    <name evidence="3" type="ORF">SteCoe_14901</name>
</gene>